<sequence length="409" mass="45304">MLKSKGKLNKPSDVEMNTISSSEAKNATNKTAPTVIRETRSGKAKRKAILTVVRNKELKLDRNVGSNVISNVKIEAGSSNETTSARNNKELETIRGNSRVQSTHKATEVWVKALEEFRSNVGYLGKIEEIDSKKDGDEYHASSIWNCMAAIWRHLNQHSVMPKPVEILNPKVYFDLNTIINGKLKNLSAKGLGEPLRGGEHLDLRIDNFVKRFDGEIDIKLYRLKMNQQGLGNYDGQAEVISLPNIKSIIDDYEFYFVKHPVTNMTNFYLSSVLANTVKFNGQWYYGRAFGRKTAVQVLKELGYSDAVQEGLNGFLRALAFVNEEGSLKENEAPKTQPDHTKYPSGDFKQASSIISLASELASEIDNLEVSSTIDVNEPLESATTANEPTGSATTTEPPGSATMTKPPL</sequence>
<keyword evidence="2" id="KW-1185">Reference proteome</keyword>
<protein>
    <submittedName>
        <fullName evidence="1">18212_t:CDS:1</fullName>
    </submittedName>
</protein>
<evidence type="ECO:0000313" key="1">
    <source>
        <dbReference type="EMBL" id="CAG8681223.1"/>
    </source>
</evidence>
<dbReference type="EMBL" id="CAJVPW010018329">
    <property type="protein sequence ID" value="CAG8681223.1"/>
    <property type="molecule type" value="Genomic_DNA"/>
</dbReference>
<proteinExistence type="predicted"/>
<dbReference type="Proteomes" id="UP000789366">
    <property type="component" value="Unassembled WGS sequence"/>
</dbReference>
<evidence type="ECO:0000313" key="2">
    <source>
        <dbReference type="Proteomes" id="UP000789366"/>
    </source>
</evidence>
<comment type="caution">
    <text evidence="1">The sequence shown here is derived from an EMBL/GenBank/DDBJ whole genome shotgun (WGS) entry which is preliminary data.</text>
</comment>
<organism evidence="1 2">
    <name type="scientific">Cetraspora pellucida</name>
    <dbReference type="NCBI Taxonomy" id="1433469"/>
    <lineage>
        <taxon>Eukaryota</taxon>
        <taxon>Fungi</taxon>
        <taxon>Fungi incertae sedis</taxon>
        <taxon>Mucoromycota</taxon>
        <taxon>Glomeromycotina</taxon>
        <taxon>Glomeromycetes</taxon>
        <taxon>Diversisporales</taxon>
        <taxon>Gigasporaceae</taxon>
        <taxon>Cetraspora</taxon>
    </lineage>
</organism>
<reference evidence="1" key="1">
    <citation type="submission" date="2021-06" db="EMBL/GenBank/DDBJ databases">
        <authorList>
            <person name="Kallberg Y."/>
            <person name="Tangrot J."/>
            <person name="Rosling A."/>
        </authorList>
    </citation>
    <scope>NUCLEOTIDE SEQUENCE</scope>
    <source>
        <strain evidence="1">28 12/20/2015</strain>
    </source>
</reference>
<gene>
    <name evidence="1" type="ORF">SPELUC_LOCUS10167</name>
</gene>
<name>A0ACA9NWM3_9GLOM</name>
<accession>A0ACA9NWM3</accession>